<evidence type="ECO:0000313" key="3">
    <source>
        <dbReference type="Proteomes" id="UP000494216"/>
    </source>
</evidence>
<name>A0A8S0Y5V9_9GAMM</name>
<dbReference type="GO" id="GO:0003677">
    <property type="term" value="F:DNA binding"/>
    <property type="evidence" value="ECO:0007669"/>
    <property type="project" value="InterPro"/>
</dbReference>
<dbReference type="PANTHER" id="PTHR47396">
    <property type="entry name" value="TYPE I RESTRICTION ENZYME ECOKI R PROTEIN"/>
    <property type="match status" value="1"/>
</dbReference>
<accession>A0A8S0Y5V9</accession>
<dbReference type="InterPro" id="IPR003593">
    <property type="entry name" value="AAA+_ATPase"/>
</dbReference>
<dbReference type="GO" id="GO:0016787">
    <property type="term" value="F:hydrolase activity"/>
    <property type="evidence" value="ECO:0007669"/>
    <property type="project" value="InterPro"/>
</dbReference>
<dbReference type="GO" id="GO:0005829">
    <property type="term" value="C:cytosol"/>
    <property type="evidence" value="ECO:0007669"/>
    <property type="project" value="TreeGrafter"/>
</dbReference>
<keyword evidence="3" id="KW-1185">Reference proteome</keyword>
<dbReference type="InterPro" id="IPR014001">
    <property type="entry name" value="Helicase_ATP-bd"/>
</dbReference>
<sequence length="832" mass="95067">MKLMLKEFQEDTLTRLIKSIRQSKYLVKDGNPQAIVLSSPTGSGKTVIVAALIETIFQGADEIFAEPDAVFLWLSDQPELNEQSRRKIALCSSRLREADLVVIDSDFDQEIFDGGKVYFLNTQKLGKDKNLVKIKGDNRQFTIWETIQKTQDVLKDKFYLIIDEAHRGMNQSSTDANAAKTIVQQFVFGNNELPAIQLILGVSATPKRFQDLLQDAQHYHSRIQHSVTVNPEDVTASGLLKDKIVLYHPLEEQASDWSLLAAAVRQWLKMCDKWSVYVQSQGIAAVKPIMVIQVEDGNESTISKTPLGQIIAILETEIGTIQDDELAHSFQEDKPLSIGDRKIRKIDASLIQEDDKVKFVLFKMSLTTGWDCPRAEVMMSFRKAIDHTLIAQLIGRMVRTPLARRIENQEFLNSVFLYLPHYDQEGLKKVIENLKSDPESVPPTDVVEGAEQVTLYRSTEHAACFDALQAMPSYRVERIRKTSDTRRLMRLARLLTAIHNFDPDALPKAKQLILGTLKTEIERLQQTDGDFAEKLRGCHEIAIQPVTVDQGRWTSIVGEAEKIPLSDANIEQLFQRAGQRLGEGLHIEYWKEYYDANEPQRPKLELFLALQQQSVWEALEKRSLQQFNDLLNQNHSKIGKLTSAEREKYNKLKVVAKDPELIDWELPDEIIVNRPANAIQLNKHLYLPEDGKYSSFLNEWEKLVIKTEIAKQEVVAWLRNESRKQWSFCLPYEHQKSTQAMFPDFLVIRHEQAGGYIIDILEPHNPDYDDNAAKAVGLAKFASKHWSKFGRIELIRVEGTHIKRLDVNDNHHRENVLRVNGNPHLDALFAGL</sequence>
<feature type="domain" description="Helicase ATP-binding" evidence="1">
    <location>
        <begin position="26"/>
        <end position="224"/>
    </location>
</feature>
<dbReference type="SMART" id="SM00382">
    <property type="entry name" value="AAA"/>
    <property type="match status" value="1"/>
</dbReference>
<dbReference type="InterPro" id="IPR027417">
    <property type="entry name" value="P-loop_NTPase"/>
</dbReference>
<gene>
    <name evidence="2" type="ORF">METHB2_150024</name>
</gene>
<comment type="caution">
    <text evidence="2">The sequence shown here is derived from an EMBL/GenBank/DDBJ whole genome shotgun (WGS) entry which is preliminary data.</text>
</comment>
<reference evidence="2 3" key="1">
    <citation type="submission" date="2020-02" db="EMBL/GenBank/DDBJ databases">
        <authorList>
            <person name="Hogendoorn C."/>
        </authorList>
    </citation>
    <scope>NUCLEOTIDE SEQUENCE [LARGE SCALE GENOMIC DNA]</scope>
    <source>
        <strain evidence="2">METHB21</strain>
    </source>
</reference>
<proteinExistence type="predicted"/>
<dbReference type="EMBL" id="CADCXN010000042">
    <property type="protein sequence ID" value="CAA9889900.1"/>
    <property type="molecule type" value="Genomic_DNA"/>
</dbReference>
<evidence type="ECO:0000313" key="2">
    <source>
        <dbReference type="EMBL" id="CAA9889900.1"/>
    </source>
</evidence>
<dbReference type="InterPro" id="IPR050742">
    <property type="entry name" value="Helicase_Restrict-Modif_Enz"/>
</dbReference>
<organism evidence="2 3">
    <name type="scientific">Candidatus Methylobacter favarea</name>
    <dbReference type="NCBI Taxonomy" id="2707345"/>
    <lineage>
        <taxon>Bacteria</taxon>
        <taxon>Pseudomonadati</taxon>
        <taxon>Pseudomonadota</taxon>
        <taxon>Gammaproteobacteria</taxon>
        <taxon>Methylococcales</taxon>
        <taxon>Methylococcaceae</taxon>
        <taxon>Methylobacter</taxon>
    </lineage>
</organism>
<dbReference type="PANTHER" id="PTHR47396:SF1">
    <property type="entry name" value="ATP-DEPENDENT HELICASE IRC3-RELATED"/>
    <property type="match status" value="1"/>
</dbReference>
<dbReference type="GO" id="GO:0005524">
    <property type="term" value="F:ATP binding"/>
    <property type="evidence" value="ECO:0007669"/>
    <property type="project" value="InterPro"/>
</dbReference>
<dbReference type="InterPro" id="IPR006935">
    <property type="entry name" value="Helicase/UvrB_N"/>
</dbReference>
<dbReference type="SMART" id="SM00487">
    <property type="entry name" value="DEXDc"/>
    <property type="match status" value="1"/>
</dbReference>
<dbReference type="PROSITE" id="PS51192">
    <property type="entry name" value="HELICASE_ATP_BIND_1"/>
    <property type="match status" value="1"/>
</dbReference>
<dbReference type="SUPFAM" id="SSF52540">
    <property type="entry name" value="P-loop containing nucleoside triphosphate hydrolases"/>
    <property type="match status" value="2"/>
</dbReference>
<dbReference type="Proteomes" id="UP000494216">
    <property type="component" value="Unassembled WGS sequence"/>
</dbReference>
<dbReference type="AlphaFoldDB" id="A0A8S0Y5V9"/>
<evidence type="ECO:0000259" key="1">
    <source>
        <dbReference type="PROSITE" id="PS51192"/>
    </source>
</evidence>
<dbReference type="Pfam" id="PF04851">
    <property type="entry name" value="ResIII"/>
    <property type="match status" value="1"/>
</dbReference>
<protein>
    <submittedName>
        <fullName evidence="2">Type III restriction enzyme</fullName>
    </submittedName>
</protein>
<dbReference type="Gene3D" id="3.40.50.300">
    <property type="entry name" value="P-loop containing nucleotide triphosphate hydrolases"/>
    <property type="match status" value="2"/>
</dbReference>
<dbReference type="RefSeq" id="WP_174624872.1">
    <property type="nucleotide sequence ID" value="NZ_CADCXN010000042.1"/>
</dbReference>